<dbReference type="InterPro" id="IPR018048">
    <property type="entry name" value="Chemokine_CXC_CS"/>
</dbReference>
<dbReference type="GO" id="GO:0071222">
    <property type="term" value="P:cellular response to lipopolysaccharide"/>
    <property type="evidence" value="ECO:0007669"/>
    <property type="project" value="Ensembl"/>
</dbReference>
<accession>A0A671FWE7</accession>
<dbReference type="PANTHER" id="PTHR12015">
    <property type="entry name" value="SMALL INDUCIBLE CYTOKINE A"/>
    <property type="match status" value="1"/>
</dbReference>
<keyword evidence="4 6" id="KW-0964">Secreted</keyword>
<dbReference type="FunCoup" id="A0A671FWE7">
    <property type="interactions" value="329"/>
</dbReference>
<dbReference type="PANTHER" id="PTHR12015:SF201">
    <property type="entry name" value="C-X-C MOTIF CHEMOKINE 6"/>
    <property type="match status" value="1"/>
</dbReference>
<dbReference type="InParanoid" id="A0A671FWE7"/>
<dbReference type="PRINTS" id="PR00436">
    <property type="entry name" value="INTERLEUKIN8"/>
</dbReference>
<keyword evidence="6" id="KW-0145">Chemotaxis</keyword>
<dbReference type="GeneTree" id="ENSGT00940000162749"/>
<proteinExistence type="inferred from homology"/>
<protein>
    <recommendedName>
        <fullName evidence="6">C-X-C motif chemokine</fullName>
    </recommendedName>
</protein>
<dbReference type="GO" id="GO:0005615">
    <property type="term" value="C:extracellular space"/>
    <property type="evidence" value="ECO:0007669"/>
    <property type="project" value="UniProtKB-UniRule"/>
</dbReference>
<dbReference type="SUPFAM" id="SSF54117">
    <property type="entry name" value="Interleukin 8-like chemokines"/>
    <property type="match status" value="1"/>
</dbReference>
<name>A0A671FWE7_RHIFE</name>
<evidence type="ECO:0000256" key="1">
    <source>
        <dbReference type="ARBA" id="ARBA00004613"/>
    </source>
</evidence>
<dbReference type="SMART" id="SM00199">
    <property type="entry name" value="SCY"/>
    <property type="match status" value="1"/>
</dbReference>
<dbReference type="Ensembl" id="ENSRFET00010032597.1">
    <property type="protein sequence ID" value="ENSRFEP00010030046.1"/>
    <property type="gene ID" value="ENSRFEG00010019897.1"/>
</dbReference>
<dbReference type="InterPro" id="IPR001811">
    <property type="entry name" value="Chemokine_IL8-like_dom"/>
</dbReference>
<keyword evidence="9" id="KW-1185">Reference proteome</keyword>
<evidence type="ECO:0000256" key="5">
    <source>
        <dbReference type="ARBA" id="ARBA00023157"/>
    </source>
</evidence>
<reference evidence="8 9" key="2">
    <citation type="journal article" date="2018" name="Annu Rev Anim Biosci">
        <title>Bat Biology, Genomes, and the Bat1K Project: To Generate Chromosome-Level Genomes for All Living Bat Species.</title>
        <authorList>
            <person name="Teeling E.C."/>
            <person name="Vernes S.C."/>
            <person name="Davalos L.M."/>
            <person name="Ray D.A."/>
            <person name="Gilbert M.T.P."/>
            <person name="Myers E."/>
        </authorList>
    </citation>
    <scope>NUCLEOTIDE SEQUENCE</scope>
</reference>
<evidence type="ECO:0000256" key="3">
    <source>
        <dbReference type="ARBA" id="ARBA00022514"/>
    </source>
</evidence>
<dbReference type="GO" id="GO:0061844">
    <property type="term" value="P:antimicrobial humoral immune response mediated by antimicrobial peptide"/>
    <property type="evidence" value="ECO:0007669"/>
    <property type="project" value="Ensembl"/>
</dbReference>
<dbReference type="InterPro" id="IPR036048">
    <property type="entry name" value="Interleukin_8-like_sf"/>
</dbReference>
<comment type="subcellular location">
    <subcellularLocation>
        <location evidence="1 6">Secreted</location>
    </subcellularLocation>
</comment>
<dbReference type="CDD" id="cd00273">
    <property type="entry name" value="Chemokine_CXC"/>
    <property type="match status" value="1"/>
</dbReference>
<reference evidence="8 9" key="1">
    <citation type="journal article" date="2015" name="Annu Rev Anim Biosci">
        <title>The Genome 10K Project: a way forward.</title>
        <authorList>
            <person name="Koepfli K.P."/>
            <person name="Paten B."/>
            <person name="O'Brien S.J."/>
            <person name="Koepfli K.P."/>
            <person name="Paten B."/>
            <person name="Antunes A."/>
            <person name="Belov K."/>
            <person name="Bustamante C."/>
            <person name="Castoe T.A."/>
            <person name="Clawson H."/>
            <person name="Crawford A.J."/>
            <person name="Diekhans M."/>
            <person name="Distel D."/>
            <person name="Durbin R."/>
            <person name="Earl D."/>
            <person name="Fujita M.K."/>
            <person name="Gamble T."/>
            <person name="Georges A."/>
            <person name="Gemmell N."/>
            <person name="Gilbert M.T."/>
            <person name="Graves J.M."/>
            <person name="Green R.E."/>
            <person name="Hickey G."/>
            <person name="Jarvis E.D."/>
            <person name="Johnson W."/>
            <person name="Komissarov A."/>
            <person name="Korf I."/>
            <person name="Kuhn R."/>
            <person name="Larkin D.M."/>
            <person name="Lewin H."/>
            <person name="Lopez J.V."/>
            <person name="Ma J."/>
            <person name="Marques-Bonet T."/>
            <person name="Miller W."/>
            <person name="Murphy R."/>
            <person name="Pevzner P."/>
            <person name="Shapiro B."/>
            <person name="Steiner C."/>
            <person name="Tamazian G."/>
            <person name="Venkatesh B."/>
            <person name="Wang J."/>
            <person name="Wayne R."/>
            <person name="Wiley E."/>
            <person name="Yang H."/>
            <person name="Zhang G."/>
            <person name="Haussler D."/>
            <person name="Ryder O."/>
            <person name="O'Brien S.J."/>
        </authorList>
    </citation>
    <scope>NUCLEOTIDE SEQUENCE</scope>
</reference>
<organism evidence="8 9">
    <name type="scientific">Rhinolophus ferrumequinum</name>
    <name type="common">Greater horseshoe bat</name>
    <dbReference type="NCBI Taxonomy" id="59479"/>
    <lineage>
        <taxon>Eukaryota</taxon>
        <taxon>Metazoa</taxon>
        <taxon>Chordata</taxon>
        <taxon>Craniata</taxon>
        <taxon>Vertebrata</taxon>
        <taxon>Euteleostomi</taxon>
        <taxon>Mammalia</taxon>
        <taxon>Eutheria</taxon>
        <taxon>Laurasiatheria</taxon>
        <taxon>Chiroptera</taxon>
        <taxon>Yinpterochiroptera</taxon>
        <taxon>Rhinolophoidea</taxon>
        <taxon>Rhinolophidae</taxon>
        <taxon>Rhinolophinae</taxon>
        <taxon>Rhinolophus</taxon>
    </lineage>
</organism>
<comment type="similarity">
    <text evidence="2 6">Belongs to the intercrine alpha (chemokine CxC) family.</text>
</comment>
<reference evidence="9" key="3">
    <citation type="submission" date="2018-12" db="EMBL/GenBank/DDBJ databases">
        <title>G10K-VGP greater horseshoe bat female genome, primary haplotype.</title>
        <authorList>
            <person name="Teeling E."/>
            <person name="Myers G."/>
            <person name="Vernes S."/>
            <person name="Pippel M."/>
            <person name="Winkler S."/>
            <person name="Fedrigo O."/>
            <person name="Rhie A."/>
            <person name="Koren S."/>
            <person name="Phillippy A."/>
            <person name="Lewin H."/>
            <person name="Damas J."/>
            <person name="Howe K."/>
            <person name="Mountcastle J."/>
            <person name="Jarvis E.D."/>
        </authorList>
    </citation>
    <scope>NUCLEOTIDE SEQUENCE [LARGE SCALE GENOMIC DNA]</scope>
</reference>
<dbReference type="GO" id="GO:0008009">
    <property type="term" value="F:chemokine activity"/>
    <property type="evidence" value="ECO:0007669"/>
    <property type="project" value="Ensembl"/>
</dbReference>
<reference evidence="8" key="5">
    <citation type="submission" date="2025-09" db="UniProtKB">
        <authorList>
            <consortium name="Ensembl"/>
        </authorList>
    </citation>
    <scope>IDENTIFICATION</scope>
</reference>
<evidence type="ECO:0000256" key="6">
    <source>
        <dbReference type="RuleBase" id="RU361149"/>
    </source>
</evidence>
<dbReference type="Proteomes" id="UP000472240">
    <property type="component" value="Chromosome 5"/>
</dbReference>
<dbReference type="OMA" id="MPRVNAK"/>
<evidence type="ECO:0000256" key="2">
    <source>
        <dbReference type="ARBA" id="ARBA00010665"/>
    </source>
</evidence>
<keyword evidence="3 6" id="KW-0202">Cytokine</keyword>
<dbReference type="InterPro" id="IPR039809">
    <property type="entry name" value="Chemokine_b/g/d"/>
</dbReference>
<reference evidence="8" key="4">
    <citation type="submission" date="2025-08" db="UniProtKB">
        <authorList>
            <consortium name="Ensembl"/>
        </authorList>
    </citation>
    <scope>IDENTIFICATION</scope>
</reference>
<sequence length="139" mass="15147">MQRTWGRHSALKLQIPAPPSSSRRPLFAAMSLQPSRAALISRSLCALLALLLLTPPGSLVSAGPEAIVQRELRCVCLGFTSSMSPKMITNLQVIPTGPHCPRVEVIATLKNKKEICLDPEAPKFKKIVRKILNSGNKKN</sequence>
<evidence type="ECO:0000313" key="9">
    <source>
        <dbReference type="Proteomes" id="UP000472240"/>
    </source>
</evidence>
<dbReference type="Pfam" id="PF00048">
    <property type="entry name" value="IL8"/>
    <property type="match status" value="1"/>
</dbReference>
<evidence type="ECO:0000259" key="7">
    <source>
        <dbReference type="SMART" id="SM00199"/>
    </source>
</evidence>
<keyword evidence="5" id="KW-1015">Disulfide bond</keyword>
<evidence type="ECO:0000313" key="8">
    <source>
        <dbReference type="Ensembl" id="ENSRFEP00010030046.1"/>
    </source>
</evidence>
<dbReference type="PRINTS" id="PR00437">
    <property type="entry name" value="SMALLCYTKCXC"/>
</dbReference>
<evidence type="ECO:0000256" key="4">
    <source>
        <dbReference type="ARBA" id="ARBA00022525"/>
    </source>
</evidence>
<dbReference type="FunFam" id="2.40.50.40:FF:000004">
    <property type="entry name" value="C-X-C motif chemokine"/>
    <property type="match status" value="1"/>
</dbReference>
<dbReference type="Gene3D" id="2.40.50.40">
    <property type="match status" value="1"/>
</dbReference>
<feature type="domain" description="Chemokine interleukin-8-like" evidence="7">
    <location>
        <begin position="71"/>
        <end position="131"/>
    </location>
</feature>
<dbReference type="GO" id="GO:0042119">
    <property type="term" value="P:neutrophil activation"/>
    <property type="evidence" value="ECO:0007669"/>
    <property type="project" value="Ensembl"/>
</dbReference>
<dbReference type="InterPro" id="IPR033899">
    <property type="entry name" value="CXC_Chemokine_domain"/>
</dbReference>
<gene>
    <name evidence="8" type="primary">CXCL6</name>
</gene>
<dbReference type="GO" id="GO:0030593">
    <property type="term" value="P:neutrophil chemotaxis"/>
    <property type="evidence" value="ECO:0007669"/>
    <property type="project" value="Ensembl"/>
</dbReference>
<dbReference type="AlphaFoldDB" id="A0A671FWE7"/>
<dbReference type="PROSITE" id="PS00471">
    <property type="entry name" value="SMALL_CYTOKINES_CXC"/>
    <property type="match status" value="1"/>
</dbReference>
<dbReference type="InterPro" id="IPR001089">
    <property type="entry name" value="Chemokine_CXC"/>
</dbReference>